<organism evidence="11 12">
    <name type="scientific">Ruminiclostridium hungatei</name>
    <name type="common">Clostridium hungatei</name>
    <dbReference type="NCBI Taxonomy" id="48256"/>
    <lineage>
        <taxon>Bacteria</taxon>
        <taxon>Bacillati</taxon>
        <taxon>Bacillota</taxon>
        <taxon>Clostridia</taxon>
        <taxon>Eubacteriales</taxon>
        <taxon>Oscillospiraceae</taxon>
        <taxon>Ruminiclostridium</taxon>
    </lineage>
</organism>
<keyword evidence="4 9" id="KW-0812">Transmembrane</keyword>
<dbReference type="STRING" id="48256.CLHUN_08830"/>
<dbReference type="CDD" id="cd12914">
    <property type="entry name" value="PDC1_DGC_like"/>
    <property type="match status" value="1"/>
</dbReference>
<dbReference type="InterPro" id="IPR004089">
    <property type="entry name" value="MCPsignal_dom"/>
</dbReference>
<reference evidence="11 12" key="1">
    <citation type="submission" date="2017-03" db="EMBL/GenBank/DDBJ databases">
        <title>Genome sequence of Clostridium hungatei DSM 14427.</title>
        <authorList>
            <person name="Poehlein A."/>
            <person name="Daniel R."/>
        </authorList>
    </citation>
    <scope>NUCLEOTIDE SEQUENCE [LARGE SCALE GENOMIC DNA]</scope>
    <source>
        <strain evidence="11 12">DSM 14427</strain>
    </source>
</reference>
<dbReference type="AlphaFoldDB" id="A0A1V4SNN7"/>
<evidence type="ECO:0000313" key="12">
    <source>
        <dbReference type="Proteomes" id="UP000191554"/>
    </source>
</evidence>
<dbReference type="RefSeq" id="WP_080063337.1">
    <property type="nucleotide sequence ID" value="NZ_MZGX01000004.1"/>
</dbReference>
<dbReference type="Pfam" id="PF00015">
    <property type="entry name" value="MCPsignal"/>
    <property type="match status" value="1"/>
</dbReference>
<dbReference type="CDD" id="cd12912">
    <property type="entry name" value="PDC2_MCP_like"/>
    <property type="match status" value="1"/>
</dbReference>
<dbReference type="SMART" id="SM00283">
    <property type="entry name" value="MA"/>
    <property type="match status" value="1"/>
</dbReference>
<dbReference type="InterPro" id="IPR029151">
    <property type="entry name" value="Sensor-like_sf"/>
</dbReference>
<dbReference type="OrthoDB" id="5449717at2"/>
<dbReference type="PROSITE" id="PS50111">
    <property type="entry name" value="CHEMOTAXIS_TRANSDUC_2"/>
    <property type="match status" value="1"/>
</dbReference>
<feature type="transmembrane region" description="Helical" evidence="9">
    <location>
        <begin position="7"/>
        <end position="28"/>
    </location>
</feature>
<evidence type="ECO:0000256" key="7">
    <source>
        <dbReference type="ARBA" id="ARBA00023224"/>
    </source>
</evidence>
<evidence type="ECO:0000313" key="11">
    <source>
        <dbReference type="EMBL" id="OPX45508.1"/>
    </source>
</evidence>
<feature type="transmembrane region" description="Helical" evidence="9">
    <location>
        <begin position="289"/>
        <end position="312"/>
    </location>
</feature>
<evidence type="ECO:0000259" key="10">
    <source>
        <dbReference type="PROSITE" id="PS50111"/>
    </source>
</evidence>
<dbReference type="InterPro" id="IPR033479">
    <property type="entry name" value="dCache_1"/>
</dbReference>
<evidence type="ECO:0000256" key="2">
    <source>
        <dbReference type="ARBA" id="ARBA00022475"/>
    </source>
</evidence>
<keyword evidence="2" id="KW-1003">Cell membrane</keyword>
<keyword evidence="7 8" id="KW-0807">Transducer</keyword>
<evidence type="ECO:0000256" key="9">
    <source>
        <dbReference type="SAM" id="Phobius"/>
    </source>
</evidence>
<evidence type="ECO:0000256" key="4">
    <source>
        <dbReference type="ARBA" id="ARBA00022692"/>
    </source>
</evidence>
<dbReference type="EMBL" id="MZGX01000004">
    <property type="protein sequence ID" value="OPX45508.1"/>
    <property type="molecule type" value="Genomic_DNA"/>
</dbReference>
<dbReference type="GO" id="GO:0006935">
    <property type="term" value="P:chemotaxis"/>
    <property type="evidence" value="ECO:0007669"/>
    <property type="project" value="UniProtKB-KW"/>
</dbReference>
<keyword evidence="6 9" id="KW-0472">Membrane</keyword>
<comment type="subcellular location">
    <subcellularLocation>
        <location evidence="1">Cell membrane</location>
        <topology evidence="1">Multi-pass membrane protein</topology>
    </subcellularLocation>
</comment>
<keyword evidence="3" id="KW-0145">Chemotaxis</keyword>
<evidence type="ECO:0000256" key="1">
    <source>
        <dbReference type="ARBA" id="ARBA00004651"/>
    </source>
</evidence>
<dbReference type="Proteomes" id="UP000191554">
    <property type="component" value="Unassembled WGS sequence"/>
</dbReference>
<dbReference type="PANTHER" id="PTHR32089:SF112">
    <property type="entry name" value="LYSOZYME-LIKE PROTEIN-RELATED"/>
    <property type="match status" value="1"/>
</dbReference>
<dbReference type="Pfam" id="PF02743">
    <property type="entry name" value="dCache_1"/>
    <property type="match status" value="1"/>
</dbReference>
<evidence type="ECO:0000256" key="8">
    <source>
        <dbReference type="PROSITE-ProRule" id="PRU00284"/>
    </source>
</evidence>
<name>A0A1V4SNN7_RUMHU</name>
<proteinExistence type="predicted"/>
<comment type="caution">
    <text evidence="11">The sequence shown here is derived from an EMBL/GenBank/DDBJ whole genome shotgun (WGS) entry which is preliminary data.</text>
</comment>
<dbReference type="Gene3D" id="3.30.450.20">
    <property type="entry name" value="PAS domain"/>
    <property type="match status" value="1"/>
</dbReference>
<gene>
    <name evidence="11" type="primary">pctC</name>
    <name evidence="11" type="ORF">CLHUN_08830</name>
</gene>
<evidence type="ECO:0000256" key="3">
    <source>
        <dbReference type="ARBA" id="ARBA00022500"/>
    </source>
</evidence>
<feature type="domain" description="Methyl-accepting transducer" evidence="10">
    <location>
        <begin position="388"/>
        <end position="639"/>
    </location>
</feature>
<dbReference type="PANTHER" id="PTHR32089">
    <property type="entry name" value="METHYL-ACCEPTING CHEMOTAXIS PROTEIN MCPB"/>
    <property type="match status" value="1"/>
</dbReference>
<evidence type="ECO:0000256" key="6">
    <source>
        <dbReference type="ARBA" id="ARBA00023136"/>
    </source>
</evidence>
<accession>A0A1V4SNN7</accession>
<keyword evidence="12" id="KW-1185">Reference proteome</keyword>
<evidence type="ECO:0000256" key="5">
    <source>
        <dbReference type="ARBA" id="ARBA00022989"/>
    </source>
</evidence>
<keyword evidence="5 9" id="KW-1133">Transmembrane helix</keyword>
<dbReference type="Gene3D" id="1.10.287.950">
    <property type="entry name" value="Methyl-accepting chemotaxis protein"/>
    <property type="match status" value="1"/>
</dbReference>
<sequence>MKLRVKLSIAMISMMFVAIAIMGAVTLLKSTDTINKMTGSAMTEINKENSTIIRSMIEKEKRNIQLVAQQKEVEEILQKSKNGEAVSDIQGELNKKLLTMVKEAGNIEHIFIVNSQGAICADSDTKLLGTDLKDRNYAKNALASGELTISETLQSKSTGAYIVVFAYPVKVNGELLGFAAAAVNADSIVKYLAETKILDTSSSYAYLVDETGIVLYHPDIKKIGQPVENEQIKGVVERIKKGEEVAPEIVQYEFQGKLKQASYSVLPETKWTLIVAGDMGDIMAPVYGMIQYILIIGGVLILLALLAGLFIAARIASPIIKLTELINKTAELDMKYDEKYEYLINNKDETGVIAKATFSTRQVLREMAEKLQKVSQSILQNAGYMERLSGNIQENAHDSSATTQQLSAGMEETAASSQEITATTEEIDASVSAIAQRVKDGAEKSGQITVRANNLKIDSMEAAKQAKDIYEDVKIKMENAIEESNTITQISLLADTILSITSQTNLLALNAAIEAARAGEAGRGFAVVADEIRKLAEQSTSTASGIQEIVRNVYSSVGHMKENSEAILTFVDKNVLADYEKLIKVSEQYNSDAEYINNLMAEFELAAGHLDEAVSSISTAMNEVAATINESAKGVQDIAEKSADIVEKTVQETKLADQNSQGARELQTLVGRFKI</sequence>
<dbReference type="GO" id="GO:0007165">
    <property type="term" value="P:signal transduction"/>
    <property type="evidence" value="ECO:0007669"/>
    <property type="project" value="UniProtKB-KW"/>
</dbReference>
<dbReference type="SUPFAM" id="SSF58104">
    <property type="entry name" value="Methyl-accepting chemotaxis protein (MCP) signaling domain"/>
    <property type="match status" value="1"/>
</dbReference>
<dbReference type="GO" id="GO:0005886">
    <property type="term" value="C:plasma membrane"/>
    <property type="evidence" value="ECO:0007669"/>
    <property type="project" value="UniProtKB-SubCell"/>
</dbReference>
<protein>
    <submittedName>
        <fullName evidence="11">Methyl-accepting chemotaxis protein PctC</fullName>
    </submittedName>
</protein>
<dbReference type="SUPFAM" id="SSF103190">
    <property type="entry name" value="Sensory domain-like"/>
    <property type="match status" value="2"/>
</dbReference>